<dbReference type="InterPro" id="IPR033901">
    <property type="entry name" value="RNAPI/III_AC40"/>
</dbReference>
<dbReference type="GO" id="GO:0046983">
    <property type="term" value="F:protein dimerization activity"/>
    <property type="evidence" value="ECO:0007669"/>
    <property type="project" value="InterPro"/>
</dbReference>
<evidence type="ECO:0000256" key="6">
    <source>
        <dbReference type="ARBA" id="ARBA00025804"/>
    </source>
</evidence>
<dbReference type="Pfam" id="PF13843">
    <property type="entry name" value="DDE_Tnp_1_7"/>
    <property type="match status" value="1"/>
</dbReference>
<dbReference type="SUPFAM" id="SSF55257">
    <property type="entry name" value="RBP11-like subunits of RNA polymerase"/>
    <property type="match status" value="2"/>
</dbReference>
<dbReference type="InterPro" id="IPR001514">
    <property type="entry name" value="DNA-dir_RNA_pol_30-40kDasu_CS"/>
</dbReference>
<evidence type="ECO:0000256" key="4">
    <source>
        <dbReference type="ARBA" id="ARBA00023163"/>
    </source>
</evidence>
<name>A0A7R9FV68_TIMSH</name>
<dbReference type="InterPro" id="IPR050518">
    <property type="entry name" value="Rpo3/RPB3_RNA_Pol_subunit"/>
</dbReference>
<dbReference type="InterPro" id="IPR036643">
    <property type="entry name" value="RNApol_insert_sf"/>
</dbReference>
<dbReference type="CDD" id="cd07032">
    <property type="entry name" value="RNAP_I_II_AC40"/>
    <property type="match status" value="1"/>
</dbReference>
<proteinExistence type="inferred from homology"/>
<dbReference type="AlphaFoldDB" id="A0A7R9FV68"/>
<keyword evidence="5" id="KW-0539">Nucleus</keyword>
<dbReference type="HAMAP" id="MF_00320">
    <property type="entry name" value="RNApol_arch_Rpo3"/>
    <property type="match status" value="1"/>
</dbReference>
<evidence type="ECO:0000313" key="8">
    <source>
        <dbReference type="EMBL" id="CAD7256287.1"/>
    </source>
</evidence>
<reference evidence="8" key="1">
    <citation type="submission" date="2020-11" db="EMBL/GenBank/DDBJ databases">
        <authorList>
            <person name="Tran Van P."/>
        </authorList>
    </citation>
    <scope>NUCLEOTIDE SEQUENCE</scope>
</reference>
<comment type="similarity">
    <text evidence="6">Belongs to the archaeal Rpo3/eukaryotic RPB3 RNA polymerase subunit family.</text>
</comment>
<gene>
    <name evidence="8" type="ORF">TSIB3V08_LOCUS571</name>
</gene>
<dbReference type="PROSITE" id="PS00446">
    <property type="entry name" value="RNA_POL_D_30KD"/>
    <property type="match status" value="1"/>
</dbReference>
<dbReference type="GO" id="GO:0003899">
    <property type="term" value="F:DNA-directed RNA polymerase activity"/>
    <property type="evidence" value="ECO:0007669"/>
    <property type="project" value="InterPro"/>
</dbReference>
<dbReference type="GO" id="GO:0006351">
    <property type="term" value="P:DNA-templated transcription"/>
    <property type="evidence" value="ECO:0007669"/>
    <property type="project" value="InterPro"/>
</dbReference>
<feature type="domain" description="DNA-directed RNA polymerase RpoA/D/Rpb3-type" evidence="7">
    <location>
        <begin position="54"/>
        <end position="318"/>
    </location>
</feature>
<dbReference type="GO" id="GO:0005736">
    <property type="term" value="C:RNA polymerase I complex"/>
    <property type="evidence" value="ECO:0007669"/>
    <property type="project" value="TreeGrafter"/>
</dbReference>
<dbReference type="InterPro" id="IPR036603">
    <property type="entry name" value="RBP11-like"/>
</dbReference>
<sequence length="551" mass="62566">MLCKNMCLAAVTSDSQNIVEQLNTTSALANYATEAGVVQKKKMMIKIIKYNDLEMEFDMIGVHEAIANAFRRLLLSEVPSMAIEKVFIYNNTSIIQDEVLAHRLGLIPLKADPRRFEYRQKDDEDGTEQDTLEFELKVKCTWNTNAHKDTTNPDDLYRNNNVYSKHIEWLPIGDQGSIYKQSDVGPVLDDILINKMRPGHELDIKLHAIKGIAKDHAKFSPVCTAFYRLLPEVTLTRKVEGEQAERLQKCFSPGVIGVEEKHGKKRAKVLDARYDTCSRNVYRYDDLRDSVKMTRDDHGDMLASEAVVMNLSEPLLNQGYAIHTDNWYSSPTLFRLLLDNKTYALGTVRKHRKNMPAAVVSKKLTAGEVVHQSSNNILCLKWQDKKDVLMLSTMHDSSLMTDTGKTKRVKRKVGGRVQVEEAQVVKPQVVIDYNNAMGGVDRQDQILEHVTLPQYPSRGRPSLGPSPLRLQTKNWAHFVMKIPPTATKANPTKRCFVCAQKKVRSETVWQCEKFTIESVGALPPDVLFLEAVKVLKNKCRMFLDELNKSTT</sequence>
<accession>A0A7R9FV68</accession>
<evidence type="ECO:0000256" key="1">
    <source>
        <dbReference type="ARBA" id="ARBA00004123"/>
    </source>
</evidence>
<comment type="subcellular location">
    <subcellularLocation>
        <location evidence="1">Nucleus</location>
    </subcellularLocation>
</comment>
<dbReference type="InterPro" id="IPR022842">
    <property type="entry name" value="RNAP_Rpo3/Rpb3/RPAC1"/>
</dbReference>
<organism evidence="8">
    <name type="scientific">Timema shepardi</name>
    <name type="common">Walking stick</name>
    <dbReference type="NCBI Taxonomy" id="629360"/>
    <lineage>
        <taxon>Eukaryota</taxon>
        <taxon>Metazoa</taxon>
        <taxon>Ecdysozoa</taxon>
        <taxon>Arthropoda</taxon>
        <taxon>Hexapoda</taxon>
        <taxon>Insecta</taxon>
        <taxon>Pterygota</taxon>
        <taxon>Neoptera</taxon>
        <taxon>Polyneoptera</taxon>
        <taxon>Phasmatodea</taxon>
        <taxon>Timematodea</taxon>
        <taxon>Timematoidea</taxon>
        <taxon>Timematidae</taxon>
        <taxon>Timema</taxon>
    </lineage>
</organism>
<dbReference type="PANTHER" id="PTHR11800">
    <property type="entry name" value="DNA-DIRECTED RNA POLYMERASE"/>
    <property type="match status" value="1"/>
</dbReference>
<dbReference type="GO" id="GO:0005666">
    <property type="term" value="C:RNA polymerase III complex"/>
    <property type="evidence" value="ECO:0007669"/>
    <property type="project" value="TreeGrafter"/>
</dbReference>
<dbReference type="PANTHER" id="PTHR11800:SF13">
    <property type="entry name" value="DNA-DIRECTED RNA POLYMERASES I AND III SUBUNIT RPAC1"/>
    <property type="match status" value="1"/>
</dbReference>
<dbReference type="GO" id="GO:0003677">
    <property type="term" value="F:DNA binding"/>
    <property type="evidence" value="ECO:0007669"/>
    <property type="project" value="InterPro"/>
</dbReference>
<evidence type="ECO:0000259" key="7">
    <source>
        <dbReference type="SMART" id="SM00662"/>
    </source>
</evidence>
<dbReference type="InterPro" id="IPR029526">
    <property type="entry name" value="PGBD"/>
</dbReference>
<protein>
    <recommendedName>
        <fullName evidence="2">DNA-directed RNA polymerases I and III subunit RPAC1</fullName>
    </recommendedName>
</protein>
<dbReference type="FunFam" id="2.170.120.12:FF:000003">
    <property type="entry name" value="Dna-directed rna polymerases i and iii subunit"/>
    <property type="match status" value="1"/>
</dbReference>
<dbReference type="InterPro" id="IPR011263">
    <property type="entry name" value="DNA-dir_RNA_pol_RpoA/D/Rpb3"/>
</dbReference>
<evidence type="ECO:0000256" key="3">
    <source>
        <dbReference type="ARBA" id="ARBA00022478"/>
    </source>
</evidence>
<keyword evidence="4" id="KW-0804">Transcription</keyword>
<evidence type="ECO:0000256" key="5">
    <source>
        <dbReference type="ARBA" id="ARBA00023242"/>
    </source>
</evidence>
<keyword evidence="3" id="KW-0240">DNA-directed RNA polymerase</keyword>
<dbReference type="Pfam" id="PF01000">
    <property type="entry name" value="RNA_pol_A_bac"/>
    <property type="match status" value="1"/>
</dbReference>
<dbReference type="Gene3D" id="3.30.1360.10">
    <property type="entry name" value="RNA polymerase, RBP11-like subunit"/>
    <property type="match status" value="2"/>
</dbReference>
<dbReference type="InterPro" id="IPR011262">
    <property type="entry name" value="DNA-dir_RNA_pol_insert"/>
</dbReference>
<dbReference type="SMART" id="SM00662">
    <property type="entry name" value="RPOLD"/>
    <property type="match status" value="1"/>
</dbReference>
<dbReference type="SUPFAM" id="SSF56553">
    <property type="entry name" value="Insert subdomain of RNA polymerase alpha subunit"/>
    <property type="match status" value="1"/>
</dbReference>
<dbReference type="Gene3D" id="2.170.120.12">
    <property type="entry name" value="DNA-directed RNA polymerase, insert domain"/>
    <property type="match status" value="1"/>
</dbReference>
<evidence type="ECO:0000256" key="2">
    <source>
        <dbReference type="ARBA" id="ARBA00022083"/>
    </source>
</evidence>
<dbReference type="EMBL" id="OC000146">
    <property type="protein sequence ID" value="CAD7256287.1"/>
    <property type="molecule type" value="Genomic_DNA"/>
</dbReference>